<keyword evidence="4" id="KW-0378">Hydrolase</keyword>
<dbReference type="Gene3D" id="2.40.70.10">
    <property type="entry name" value="Acid Proteases"/>
    <property type="match status" value="2"/>
</dbReference>
<dbReference type="AlphaFoldDB" id="A0A371FT04"/>
<dbReference type="InterPro" id="IPR032799">
    <property type="entry name" value="TAXi_C"/>
</dbReference>
<dbReference type="InterPro" id="IPR033121">
    <property type="entry name" value="PEPTIDASE_A1"/>
</dbReference>
<evidence type="ECO:0000256" key="5">
    <source>
        <dbReference type="ARBA" id="ARBA00023180"/>
    </source>
</evidence>
<feature type="domain" description="Peptidase A1" evidence="8">
    <location>
        <begin position="89"/>
        <end position="415"/>
    </location>
</feature>
<dbReference type="PANTHER" id="PTHR47967:SF128">
    <property type="entry name" value="ASPARTIC PROTEINASE CDR1-LIKE"/>
    <property type="match status" value="1"/>
</dbReference>
<evidence type="ECO:0000256" key="1">
    <source>
        <dbReference type="ARBA" id="ARBA00007447"/>
    </source>
</evidence>
<accession>A0A371FT04</accession>
<evidence type="ECO:0000256" key="3">
    <source>
        <dbReference type="ARBA" id="ARBA00022750"/>
    </source>
</evidence>
<feature type="active site" evidence="6">
    <location>
        <position position="314"/>
    </location>
</feature>
<evidence type="ECO:0000256" key="6">
    <source>
        <dbReference type="PIRSR" id="PIRSR601461-1"/>
    </source>
</evidence>
<evidence type="ECO:0000259" key="8">
    <source>
        <dbReference type="PROSITE" id="PS51767"/>
    </source>
</evidence>
<evidence type="ECO:0000313" key="9">
    <source>
        <dbReference type="EMBL" id="RDX81401.1"/>
    </source>
</evidence>
<dbReference type="Pfam" id="PF14541">
    <property type="entry name" value="TAXi_C"/>
    <property type="match status" value="1"/>
</dbReference>
<dbReference type="EMBL" id="QJKJ01007941">
    <property type="protein sequence ID" value="RDX81401.1"/>
    <property type="molecule type" value="Genomic_DNA"/>
</dbReference>
<gene>
    <name evidence="9" type="primary">CDR1</name>
    <name evidence="9" type="ORF">CR513_37929</name>
</gene>
<feature type="active site" evidence="6">
    <location>
        <position position="107"/>
    </location>
</feature>
<evidence type="ECO:0000256" key="4">
    <source>
        <dbReference type="ARBA" id="ARBA00022801"/>
    </source>
</evidence>
<evidence type="ECO:0000256" key="2">
    <source>
        <dbReference type="ARBA" id="ARBA00022670"/>
    </source>
</evidence>
<protein>
    <submittedName>
        <fullName evidence="9">Aspartic proteinase CDR1</fullName>
    </submittedName>
</protein>
<comment type="caution">
    <text evidence="9">The sequence shown here is derived from an EMBL/GenBank/DDBJ whole genome shotgun (WGS) entry which is preliminary data.</text>
</comment>
<feature type="signal peptide" evidence="7">
    <location>
        <begin position="1"/>
        <end position="22"/>
    </location>
</feature>
<dbReference type="PROSITE" id="PS51767">
    <property type="entry name" value="PEPTIDASE_A1"/>
    <property type="match status" value="1"/>
</dbReference>
<dbReference type="InterPro" id="IPR021109">
    <property type="entry name" value="Peptidase_aspartic_dom_sf"/>
</dbReference>
<reference evidence="9" key="1">
    <citation type="submission" date="2018-05" db="EMBL/GenBank/DDBJ databases">
        <title>Draft genome of Mucuna pruriens seed.</title>
        <authorList>
            <person name="Nnadi N.E."/>
            <person name="Vos R."/>
            <person name="Hasami M.H."/>
            <person name="Devisetty U.K."/>
            <person name="Aguiy J.C."/>
        </authorList>
    </citation>
    <scope>NUCLEOTIDE SEQUENCE [LARGE SCALE GENOMIC DNA]</scope>
    <source>
        <strain evidence="9">JCA_2017</strain>
    </source>
</reference>
<comment type="similarity">
    <text evidence="1">Belongs to the peptidase A1 family.</text>
</comment>
<dbReference type="Pfam" id="PF14543">
    <property type="entry name" value="TAXi_N"/>
    <property type="match status" value="1"/>
</dbReference>
<keyword evidence="5" id="KW-0325">Glycoprotein</keyword>
<organism evidence="9 10">
    <name type="scientific">Mucuna pruriens</name>
    <name type="common">Velvet bean</name>
    <name type="synonym">Dolichos pruriens</name>
    <dbReference type="NCBI Taxonomy" id="157652"/>
    <lineage>
        <taxon>Eukaryota</taxon>
        <taxon>Viridiplantae</taxon>
        <taxon>Streptophyta</taxon>
        <taxon>Embryophyta</taxon>
        <taxon>Tracheophyta</taxon>
        <taxon>Spermatophyta</taxon>
        <taxon>Magnoliopsida</taxon>
        <taxon>eudicotyledons</taxon>
        <taxon>Gunneridae</taxon>
        <taxon>Pentapetalae</taxon>
        <taxon>rosids</taxon>
        <taxon>fabids</taxon>
        <taxon>Fabales</taxon>
        <taxon>Fabaceae</taxon>
        <taxon>Papilionoideae</taxon>
        <taxon>50 kb inversion clade</taxon>
        <taxon>NPAAA clade</taxon>
        <taxon>indigoferoid/millettioid clade</taxon>
        <taxon>Phaseoleae</taxon>
        <taxon>Mucuna</taxon>
    </lineage>
</organism>
<dbReference type="OrthoDB" id="2747330at2759"/>
<proteinExistence type="inferred from homology"/>
<dbReference type="SUPFAM" id="SSF50630">
    <property type="entry name" value="Acid proteases"/>
    <property type="match status" value="1"/>
</dbReference>
<keyword evidence="10" id="KW-1185">Reference proteome</keyword>
<dbReference type="GO" id="GO:0006508">
    <property type="term" value="P:proteolysis"/>
    <property type="evidence" value="ECO:0007669"/>
    <property type="project" value="UniProtKB-KW"/>
</dbReference>
<evidence type="ECO:0000256" key="7">
    <source>
        <dbReference type="SAM" id="SignalP"/>
    </source>
</evidence>
<dbReference type="InterPro" id="IPR051708">
    <property type="entry name" value="Plant_Aspart_Prot_A1"/>
</dbReference>
<keyword evidence="2" id="KW-0645">Protease</keyword>
<name>A0A371FT04_MUCPR</name>
<feature type="non-terminal residue" evidence="9">
    <location>
        <position position="1"/>
    </location>
</feature>
<dbReference type="InterPro" id="IPR034161">
    <property type="entry name" value="Pepsin-like_plant"/>
</dbReference>
<keyword evidence="7" id="KW-0732">Signal</keyword>
<dbReference type="GO" id="GO:0005576">
    <property type="term" value="C:extracellular region"/>
    <property type="evidence" value="ECO:0007669"/>
    <property type="project" value="TreeGrafter"/>
</dbReference>
<dbReference type="PANTHER" id="PTHR47967">
    <property type="entry name" value="OS07G0603500 PROTEIN-RELATED"/>
    <property type="match status" value="1"/>
</dbReference>
<feature type="chain" id="PRO_5016770554" evidence="7">
    <location>
        <begin position="23"/>
        <end position="423"/>
    </location>
</feature>
<dbReference type="PRINTS" id="PR00792">
    <property type="entry name" value="PEPSIN"/>
</dbReference>
<dbReference type="GO" id="GO:0004190">
    <property type="term" value="F:aspartic-type endopeptidase activity"/>
    <property type="evidence" value="ECO:0007669"/>
    <property type="project" value="UniProtKB-KW"/>
</dbReference>
<sequence>MCAFIYYFLALCSLSVVSIAEATKTLSGFSIDLIHRDSPLSPFYNSSMTPSHLIKKAALRSILRSNLVHLLVDEKKSIETIIISIHGDYLMKFYIGTPPVERLAIADTGSDLIWVQCSPCDNCFHQDTPLFDPNKSSTFMSVSCNSQPCTLLPNGQHGCGNSGECKYIYQYADKSFTKGDLGIDAISFGSTDGGQGDTFPKSIFGCGTYNDFTPGTNGKITGFVGLGGGSLSLVSQIGDQIGHKFSYCLLPFSSTSTSKLKFGEQATITGNGIVSTPLIIKPSIPTFYYLNLEAIIVGQKKVQTGQTDGNIIIDSGTTLTILEQTLYKEFVTLVKEAIGVEAEQNPPRPFNFCFRYKDGANVPLSPQNLLFNLGTNLHCLAIVPTSQSGLSIFGNVAQIDFQVEYDLQGKKVSFAPTDCTKLG</sequence>
<dbReference type="InterPro" id="IPR032861">
    <property type="entry name" value="TAXi_N"/>
</dbReference>
<dbReference type="InterPro" id="IPR001461">
    <property type="entry name" value="Aspartic_peptidase_A1"/>
</dbReference>
<dbReference type="FunFam" id="2.40.70.10:FF:000051">
    <property type="entry name" value="Putative aspartic protease"/>
    <property type="match status" value="1"/>
</dbReference>
<dbReference type="Proteomes" id="UP000257109">
    <property type="component" value="Unassembled WGS sequence"/>
</dbReference>
<evidence type="ECO:0000313" key="10">
    <source>
        <dbReference type="Proteomes" id="UP000257109"/>
    </source>
</evidence>
<keyword evidence="3" id="KW-0064">Aspartyl protease</keyword>
<dbReference type="CDD" id="cd05476">
    <property type="entry name" value="pepsin_A_like_plant"/>
    <property type="match status" value="1"/>
</dbReference>